<dbReference type="InterPro" id="IPR023398">
    <property type="entry name" value="TIF_eIF4e-like"/>
</dbReference>
<evidence type="ECO:0000256" key="4">
    <source>
        <dbReference type="ARBA" id="ARBA00022884"/>
    </source>
</evidence>
<keyword evidence="5 6" id="KW-0648">Protein biosynthesis</keyword>
<gene>
    <name evidence="7" type="ORF">LtaPh_1914200</name>
</gene>
<dbReference type="GO" id="GO:0000340">
    <property type="term" value="F:RNA 7-methylguanosine cap binding"/>
    <property type="evidence" value="ECO:0007669"/>
    <property type="project" value="TreeGrafter"/>
</dbReference>
<evidence type="ECO:0000313" key="7">
    <source>
        <dbReference type="EMBL" id="GET88041.1"/>
    </source>
</evidence>
<sequence>MDPHRCAPACAATDEQPLTLLWGTWEMWCDMSQRQQGHGTENTNWLEQVKSIGLFDSAEGFWGIFNCIVLPSQLPPNGSYYLFRKHIAPMWEHEANRRGGRWVIPFTGKVSRGESDLQPVDMAWQTLCLSAIGELFPGDEEEICGVTVSRGKQRTLSSGHATSVLSEWKLCLWTRSANNRESQMSIAEYIRTQLHLQLLSKKASRDGQHGENDKVMDILQSPDRSPAAKTREASGIPSIMTYVAHRDLMEAKQEFVKGGSSVAQAFKPKYTLACDLRGEAV</sequence>
<dbReference type="PANTHER" id="PTHR11960">
    <property type="entry name" value="EUKARYOTIC TRANSLATION INITIATION FACTOR 4E RELATED"/>
    <property type="match status" value="1"/>
</dbReference>
<evidence type="ECO:0000256" key="5">
    <source>
        <dbReference type="ARBA" id="ARBA00022917"/>
    </source>
</evidence>
<protein>
    <submittedName>
        <fullName evidence="7">Eukaryotic translation initiation factor-like</fullName>
    </submittedName>
</protein>
<proteinExistence type="inferred from homology"/>
<dbReference type="PANTHER" id="PTHR11960:SF8">
    <property type="entry name" value="EUKARYOTIC TRANSLATION INITIATION FACTOR 4E1-RELATED"/>
    <property type="match status" value="1"/>
</dbReference>
<evidence type="ECO:0000256" key="6">
    <source>
        <dbReference type="RuleBase" id="RU004374"/>
    </source>
</evidence>
<evidence type="ECO:0000256" key="1">
    <source>
        <dbReference type="ARBA" id="ARBA00009860"/>
    </source>
</evidence>
<dbReference type="GO" id="GO:0006417">
    <property type="term" value="P:regulation of translation"/>
    <property type="evidence" value="ECO:0007669"/>
    <property type="project" value="UniProtKB-KW"/>
</dbReference>
<keyword evidence="2 6" id="KW-0396">Initiation factor</keyword>
<keyword evidence="8" id="KW-1185">Reference proteome</keyword>
<keyword evidence="3" id="KW-0810">Translation regulation</keyword>
<dbReference type="FunFam" id="3.30.760.10:FF:000038">
    <property type="entry name" value="Eukaryotic translation initiation factor-like protein"/>
    <property type="match status" value="1"/>
</dbReference>
<dbReference type="Proteomes" id="UP000419144">
    <property type="component" value="Unassembled WGS sequence"/>
</dbReference>
<evidence type="ECO:0000256" key="3">
    <source>
        <dbReference type="ARBA" id="ARBA00022845"/>
    </source>
</evidence>
<dbReference type="Gene3D" id="3.30.760.10">
    <property type="entry name" value="RNA Cap, Translation Initiation Factor Eif4e"/>
    <property type="match status" value="1"/>
</dbReference>
<organism evidence="7 8">
    <name type="scientific">Leishmania tarentolae</name>
    <name type="common">Sauroleishmania tarentolae</name>
    <dbReference type="NCBI Taxonomy" id="5689"/>
    <lineage>
        <taxon>Eukaryota</taxon>
        <taxon>Discoba</taxon>
        <taxon>Euglenozoa</taxon>
        <taxon>Kinetoplastea</taxon>
        <taxon>Metakinetoplastina</taxon>
        <taxon>Trypanosomatida</taxon>
        <taxon>Trypanosomatidae</taxon>
        <taxon>Leishmaniinae</taxon>
        <taxon>Leishmania</taxon>
        <taxon>lizard Leishmania</taxon>
    </lineage>
</organism>
<dbReference type="EMBL" id="BLBS01000024">
    <property type="protein sequence ID" value="GET88041.1"/>
    <property type="molecule type" value="Genomic_DNA"/>
</dbReference>
<evidence type="ECO:0000256" key="2">
    <source>
        <dbReference type="ARBA" id="ARBA00022540"/>
    </source>
</evidence>
<dbReference type="Pfam" id="PF01652">
    <property type="entry name" value="IF4E"/>
    <property type="match status" value="1"/>
</dbReference>
<reference evidence="7" key="1">
    <citation type="submission" date="2019-11" db="EMBL/GenBank/DDBJ databases">
        <title>Leishmania tarentolae CDS.</title>
        <authorList>
            <person name="Goto Y."/>
            <person name="Yamagishi J."/>
        </authorList>
    </citation>
    <scope>NUCLEOTIDE SEQUENCE [LARGE SCALE GENOMIC DNA]</scope>
    <source>
        <strain evidence="7">Parrot Tar II</strain>
    </source>
</reference>
<dbReference type="OrthoDB" id="590761at2759"/>
<dbReference type="VEuPathDB" id="TriTrypDB:LtaPh_1914200"/>
<dbReference type="AlphaFoldDB" id="A0A640KFR9"/>
<comment type="caution">
    <text evidence="7">The sequence shown here is derived from an EMBL/GenBank/DDBJ whole genome shotgun (WGS) entry which is preliminary data.</text>
</comment>
<dbReference type="GO" id="GO:0003743">
    <property type="term" value="F:translation initiation factor activity"/>
    <property type="evidence" value="ECO:0007669"/>
    <property type="project" value="UniProtKB-KW"/>
</dbReference>
<name>A0A640KFR9_LEITA</name>
<dbReference type="SUPFAM" id="SSF55418">
    <property type="entry name" value="eIF4e-like"/>
    <property type="match status" value="1"/>
</dbReference>
<comment type="similarity">
    <text evidence="1 6">Belongs to the eukaryotic initiation factor 4E family.</text>
</comment>
<dbReference type="InterPro" id="IPR001040">
    <property type="entry name" value="TIF_eIF_4E"/>
</dbReference>
<accession>A0A640KFR9</accession>
<dbReference type="GO" id="GO:0016281">
    <property type="term" value="C:eukaryotic translation initiation factor 4F complex"/>
    <property type="evidence" value="ECO:0007669"/>
    <property type="project" value="TreeGrafter"/>
</dbReference>
<keyword evidence="4 6" id="KW-0694">RNA-binding</keyword>
<evidence type="ECO:0000313" key="8">
    <source>
        <dbReference type="Proteomes" id="UP000419144"/>
    </source>
</evidence>